<keyword evidence="1" id="KW-1133">Transmembrane helix</keyword>
<dbReference type="AlphaFoldDB" id="A0A225WAP8"/>
<reference evidence="3" key="1">
    <citation type="submission" date="2017-03" db="EMBL/GenBank/DDBJ databases">
        <title>Phytopthora megakarya and P. palmivora, two closely related causual agents of cacao black pod achieved similar genome size and gene model numbers by different mechanisms.</title>
        <authorList>
            <person name="Ali S."/>
            <person name="Shao J."/>
            <person name="Larry D.J."/>
            <person name="Kronmiller B."/>
            <person name="Shen D."/>
            <person name="Strem M.D."/>
            <person name="Melnick R.L."/>
            <person name="Guiltinan M.J."/>
            <person name="Tyler B.M."/>
            <person name="Meinhardt L.W."/>
            <person name="Bailey B.A."/>
        </authorList>
    </citation>
    <scope>NUCLEOTIDE SEQUENCE [LARGE SCALE GENOMIC DNA]</scope>
    <source>
        <strain evidence="3">zdho120</strain>
    </source>
</reference>
<proteinExistence type="predicted"/>
<keyword evidence="1" id="KW-0472">Membrane</keyword>
<keyword evidence="3" id="KW-1185">Reference proteome</keyword>
<feature type="non-terminal residue" evidence="2">
    <location>
        <position position="1"/>
    </location>
</feature>
<gene>
    <name evidence="2" type="ORF">PHMEG_00012337</name>
</gene>
<feature type="transmembrane region" description="Helical" evidence="1">
    <location>
        <begin position="111"/>
        <end position="131"/>
    </location>
</feature>
<comment type="caution">
    <text evidence="2">The sequence shown here is derived from an EMBL/GenBank/DDBJ whole genome shotgun (WGS) entry which is preliminary data.</text>
</comment>
<sequence>WLGWFFVYAFVQFYVSTIRCLALKDLVTMYGSDNGYTTSSGMVVEILEGITTFAVSWLLYLLMTTPFVVDMMLMLMLYLDMRFSFGLLDTLVRERHYLKDAPISNDEVRTAYSTVGYLVIIAVFIALVWTWPSWGNLTLWNPTNCTTVEEGGINDDISYLGNGPSSKCTKRGVLRVVIVVTVPGVIPAFVVALRSACSALVAYAALNVTLNDMFLHAFEPALLEMKIAALIGNRPWVEKFIDGAEKHKRFGDNTLYRRTTEFSTTGSSIRCVEKQEHRWGVHDDLSFQILGDLLVHKIKKQKEDLADITGLPERGFVTSMVIPRNVINEEDVFNDLLVRAENTLVDVTVALRGVDYGAHNTQLMNASLLRNDSETEAFVVRSNVIMPFCLQVVSKAIWAVLSSDNIKDYCYFHNVGAPDVYTRNLLIILLIRQVVGKSQDSVAHYFGARQTTKDIACDFVGKYVICQFKDAERITIIMIGIYKPLDVNGLSCEGIRCHQTTWIELGRSGDMGTHLRSQCRFTIEADRAITVGLSYLLFSVVQAIHETLSPSIHYILEKTLVEEDWYMYENPSTV</sequence>
<evidence type="ECO:0000313" key="2">
    <source>
        <dbReference type="EMBL" id="OWZ14219.1"/>
    </source>
</evidence>
<dbReference type="OrthoDB" id="129281at2759"/>
<feature type="transmembrane region" description="Helical" evidence="1">
    <location>
        <begin position="57"/>
        <end position="79"/>
    </location>
</feature>
<accession>A0A225WAP8</accession>
<evidence type="ECO:0000313" key="3">
    <source>
        <dbReference type="Proteomes" id="UP000198211"/>
    </source>
</evidence>
<protein>
    <submittedName>
        <fullName evidence="2">Sulfatase</fullName>
    </submittedName>
</protein>
<organism evidence="2 3">
    <name type="scientific">Phytophthora megakarya</name>
    <dbReference type="NCBI Taxonomy" id="4795"/>
    <lineage>
        <taxon>Eukaryota</taxon>
        <taxon>Sar</taxon>
        <taxon>Stramenopiles</taxon>
        <taxon>Oomycota</taxon>
        <taxon>Peronosporomycetes</taxon>
        <taxon>Peronosporales</taxon>
        <taxon>Peronosporaceae</taxon>
        <taxon>Phytophthora</taxon>
    </lineage>
</organism>
<keyword evidence="1" id="KW-0812">Transmembrane</keyword>
<evidence type="ECO:0000256" key="1">
    <source>
        <dbReference type="SAM" id="Phobius"/>
    </source>
</evidence>
<dbReference type="Proteomes" id="UP000198211">
    <property type="component" value="Unassembled WGS sequence"/>
</dbReference>
<name>A0A225WAP8_9STRA</name>
<dbReference type="STRING" id="4795.A0A225WAP8"/>
<feature type="transmembrane region" description="Helical" evidence="1">
    <location>
        <begin position="172"/>
        <end position="193"/>
    </location>
</feature>
<dbReference type="EMBL" id="NBNE01001389">
    <property type="protein sequence ID" value="OWZ14219.1"/>
    <property type="molecule type" value="Genomic_DNA"/>
</dbReference>